<evidence type="ECO:0000259" key="1">
    <source>
        <dbReference type="PROSITE" id="PS50011"/>
    </source>
</evidence>
<dbReference type="PANTHER" id="PTHR21310:SF39">
    <property type="entry name" value="AMINOGLYCOSIDE PHOSPHOTRANSFERASE DOMAIN-CONTAINING PROTEIN"/>
    <property type="match status" value="1"/>
</dbReference>
<dbReference type="EMBL" id="CAJVOS010000016">
    <property type="protein sequence ID" value="CAG8050980.1"/>
    <property type="molecule type" value="Genomic_DNA"/>
</dbReference>
<dbReference type="Proteomes" id="UP001153618">
    <property type="component" value="Unassembled WGS sequence"/>
</dbReference>
<sequence>MAVPEYNRASLIARCTNPLPENVISQYGKRVIRVSDHEVVKCGPDVTKEEADNQRIAHGLLENRLVRVPRVFDFFSDEQDCGYIVMEYIDGTVMDPADDSALRKVADLMDYFATLRHTNPGSLCGGPCRGILFPETEDLLFDNLDHMERWFNSRLLPSDPNISFQGCDLVFCHLDLAPRNILLQKDGTICLVDWASAGYYPRLFEFSAQWIFEGRNDSFNPPLMDLVIPLSAIEMASKDSFLRAWRNIQRYAL</sequence>
<dbReference type="SUPFAM" id="SSF56112">
    <property type="entry name" value="Protein kinase-like (PK-like)"/>
    <property type="match status" value="1"/>
</dbReference>
<keyword evidence="3" id="KW-1185">Reference proteome</keyword>
<comment type="caution">
    <text evidence="2">The sequence shown here is derived from an EMBL/GenBank/DDBJ whole genome shotgun (WGS) entry which is preliminary data.</text>
</comment>
<dbReference type="OrthoDB" id="3250044at2759"/>
<dbReference type="InterPro" id="IPR051678">
    <property type="entry name" value="AGP_Transferase"/>
</dbReference>
<dbReference type="GO" id="GO:0004672">
    <property type="term" value="F:protein kinase activity"/>
    <property type="evidence" value="ECO:0007669"/>
    <property type="project" value="InterPro"/>
</dbReference>
<reference evidence="2" key="1">
    <citation type="submission" date="2021-07" db="EMBL/GenBank/DDBJ databases">
        <authorList>
            <person name="Branca A.L. A."/>
        </authorList>
    </citation>
    <scope>NUCLEOTIDE SEQUENCE</scope>
</reference>
<organism evidence="2 3">
    <name type="scientific">Penicillium olsonii</name>
    <dbReference type="NCBI Taxonomy" id="99116"/>
    <lineage>
        <taxon>Eukaryota</taxon>
        <taxon>Fungi</taxon>
        <taxon>Dikarya</taxon>
        <taxon>Ascomycota</taxon>
        <taxon>Pezizomycotina</taxon>
        <taxon>Eurotiomycetes</taxon>
        <taxon>Eurotiomycetidae</taxon>
        <taxon>Eurotiales</taxon>
        <taxon>Aspergillaceae</taxon>
        <taxon>Penicillium</taxon>
    </lineage>
</organism>
<proteinExistence type="predicted"/>
<dbReference type="Gene3D" id="3.90.1200.10">
    <property type="match status" value="1"/>
</dbReference>
<dbReference type="InterPro" id="IPR011009">
    <property type="entry name" value="Kinase-like_dom_sf"/>
</dbReference>
<name>A0A9W4MRC3_PENOL</name>
<gene>
    <name evidence="2" type="ORF">POLS_LOCUS3263</name>
</gene>
<dbReference type="InterPro" id="IPR002575">
    <property type="entry name" value="Aminoglycoside_PTrfase"/>
</dbReference>
<dbReference type="PANTHER" id="PTHR21310">
    <property type="entry name" value="AMINOGLYCOSIDE PHOSPHOTRANSFERASE-RELATED-RELATED"/>
    <property type="match status" value="1"/>
</dbReference>
<dbReference type="GO" id="GO:0005524">
    <property type="term" value="F:ATP binding"/>
    <property type="evidence" value="ECO:0007669"/>
    <property type="project" value="InterPro"/>
</dbReference>
<dbReference type="PROSITE" id="PS50011">
    <property type="entry name" value="PROTEIN_KINASE_DOM"/>
    <property type="match status" value="1"/>
</dbReference>
<evidence type="ECO:0000313" key="2">
    <source>
        <dbReference type="EMBL" id="CAG8050980.1"/>
    </source>
</evidence>
<accession>A0A9W4MRC3</accession>
<dbReference type="InterPro" id="IPR000719">
    <property type="entry name" value="Prot_kinase_dom"/>
</dbReference>
<evidence type="ECO:0000313" key="3">
    <source>
        <dbReference type="Proteomes" id="UP001153618"/>
    </source>
</evidence>
<dbReference type="AlphaFoldDB" id="A0A9W4MRC3"/>
<protein>
    <recommendedName>
        <fullName evidence="1">Protein kinase domain-containing protein</fullName>
    </recommendedName>
</protein>
<dbReference type="Pfam" id="PF01636">
    <property type="entry name" value="APH"/>
    <property type="match status" value="1"/>
</dbReference>
<feature type="domain" description="Protein kinase" evidence="1">
    <location>
        <begin position="1"/>
        <end position="253"/>
    </location>
</feature>